<comment type="caution">
    <text evidence="6">The sequence shown here is derived from an EMBL/GenBank/DDBJ whole genome shotgun (WGS) entry which is preliminary data.</text>
</comment>
<keyword evidence="3" id="KW-0863">Zinc-finger</keyword>
<proteinExistence type="inferred from homology"/>
<dbReference type="Proteomes" id="UP001632038">
    <property type="component" value="Unassembled WGS sequence"/>
</dbReference>
<sequence length="107" mass="11628">MSVKRGRTAIPSSSQKAPVVAAGSAKVMKIGAAAEPSRPDFMPVASPANFGEPGGVKIGEFLKRCHYCKKRIAENEEVFMYGDFCGFCSTECRDHQITRDQSAMKKP</sequence>
<dbReference type="AlphaFoldDB" id="A0ABD3DRH6"/>
<keyword evidence="7" id="KW-1185">Reference proteome</keyword>
<feature type="zinc finger region" description="FLZ-type" evidence="4">
    <location>
        <begin position="60"/>
        <end position="104"/>
    </location>
</feature>
<evidence type="ECO:0000256" key="3">
    <source>
        <dbReference type="ARBA" id="ARBA00022771"/>
    </source>
</evidence>
<gene>
    <name evidence="6" type="ORF">CASFOL_010068</name>
</gene>
<dbReference type="PANTHER" id="PTHR46057">
    <property type="entry name" value="FCS-LIKE ZINC FINGER 1-RELATED"/>
    <property type="match status" value="1"/>
</dbReference>
<comment type="similarity">
    <text evidence="1">Belongs to the FLZ family.</text>
</comment>
<keyword evidence="3" id="KW-0862">Zinc</keyword>
<dbReference type="Pfam" id="PF04570">
    <property type="entry name" value="zf-FLZ"/>
    <property type="match status" value="1"/>
</dbReference>
<keyword evidence="2" id="KW-0479">Metal-binding</keyword>
<evidence type="ECO:0000313" key="7">
    <source>
        <dbReference type="Proteomes" id="UP001632038"/>
    </source>
</evidence>
<accession>A0ABD3DRH6</accession>
<dbReference type="PROSITE" id="PS51795">
    <property type="entry name" value="ZF_FLZ"/>
    <property type="match status" value="1"/>
</dbReference>
<evidence type="ECO:0000259" key="5">
    <source>
        <dbReference type="PROSITE" id="PS51795"/>
    </source>
</evidence>
<reference evidence="7" key="1">
    <citation type="journal article" date="2024" name="IScience">
        <title>Strigolactones Initiate the Formation of Haustorium-like Structures in Castilleja.</title>
        <authorList>
            <person name="Buerger M."/>
            <person name="Peterson D."/>
            <person name="Chory J."/>
        </authorList>
    </citation>
    <scope>NUCLEOTIDE SEQUENCE [LARGE SCALE GENOMIC DNA]</scope>
</reference>
<dbReference type="PANTHER" id="PTHR46057:SF54">
    <property type="entry name" value="FCS-LIKE ZINC FINGER 16"/>
    <property type="match status" value="1"/>
</dbReference>
<dbReference type="EMBL" id="JAVIJP010000013">
    <property type="protein sequence ID" value="KAL3644888.1"/>
    <property type="molecule type" value="Genomic_DNA"/>
</dbReference>
<protein>
    <recommendedName>
        <fullName evidence="5">FLZ-type domain-containing protein</fullName>
    </recommendedName>
</protein>
<evidence type="ECO:0000256" key="1">
    <source>
        <dbReference type="ARBA" id="ARBA00009374"/>
    </source>
</evidence>
<organism evidence="6 7">
    <name type="scientific">Castilleja foliolosa</name>
    <dbReference type="NCBI Taxonomy" id="1961234"/>
    <lineage>
        <taxon>Eukaryota</taxon>
        <taxon>Viridiplantae</taxon>
        <taxon>Streptophyta</taxon>
        <taxon>Embryophyta</taxon>
        <taxon>Tracheophyta</taxon>
        <taxon>Spermatophyta</taxon>
        <taxon>Magnoliopsida</taxon>
        <taxon>eudicotyledons</taxon>
        <taxon>Gunneridae</taxon>
        <taxon>Pentapetalae</taxon>
        <taxon>asterids</taxon>
        <taxon>lamiids</taxon>
        <taxon>Lamiales</taxon>
        <taxon>Orobanchaceae</taxon>
        <taxon>Pedicularideae</taxon>
        <taxon>Castillejinae</taxon>
        <taxon>Castilleja</taxon>
    </lineage>
</organism>
<dbReference type="InterPro" id="IPR007650">
    <property type="entry name" value="Zf-FLZ_dom"/>
</dbReference>
<evidence type="ECO:0000313" key="6">
    <source>
        <dbReference type="EMBL" id="KAL3644888.1"/>
    </source>
</evidence>
<dbReference type="InterPro" id="IPR044533">
    <property type="entry name" value="FLZ1/2/3"/>
</dbReference>
<evidence type="ECO:0000256" key="2">
    <source>
        <dbReference type="ARBA" id="ARBA00022723"/>
    </source>
</evidence>
<name>A0ABD3DRH6_9LAMI</name>
<evidence type="ECO:0000256" key="4">
    <source>
        <dbReference type="PROSITE-ProRule" id="PRU01131"/>
    </source>
</evidence>
<feature type="domain" description="FLZ-type" evidence="5">
    <location>
        <begin position="60"/>
        <end position="104"/>
    </location>
</feature>
<dbReference type="GO" id="GO:0008270">
    <property type="term" value="F:zinc ion binding"/>
    <property type="evidence" value="ECO:0007669"/>
    <property type="project" value="UniProtKB-KW"/>
</dbReference>